<dbReference type="AlphaFoldDB" id="A0AAW1NXD6"/>
<evidence type="ECO:0000256" key="12">
    <source>
        <dbReference type="ARBA" id="ARBA00048843"/>
    </source>
</evidence>
<dbReference type="CDD" id="cd08290">
    <property type="entry name" value="ETR"/>
    <property type="match status" value="1"/>
</dbReference>
<dbReference type="Gene3D" id="3.40.50.720">
    <property type="entry name" value="NAD(P)-binding Rossmann-like Domain"/>
    <property type="match status" value="1"/>
</dbReference>
<keyword evidence="6" id="KW-0809">Transit peptide</keyword>
<comment type="catalytic activity">
    <reaction evidence="12">
        <text>a 2,3-saturated acyl-[ACP] + NADP(+) = a (2E)-enoyl-[ACP] + NADPH + H(+)</text>
        <dbReference type="Rhea" id="RHEA:22564"/>
        <dbReference type="Rhea" id="RHEA-COMP:9925"/>
        <dbReference type="Rhea" id="RHEA-COMP:9926"/>
        <dbReference type="ChEBI" id="CHEBI:15378"/>
        <dbReference type="ChEBI" id="CHEBI:57783"/>
        <dbReference type="ChEBI" id="CHEBI:58349"/>
        <dbReference type="ChEBI" id="CHEBI:78784"/>
        <dbReference type="ChEBI" id="CHEBI:78785"/>
        <dbReference type="EC" id="1.3.1.104"/>
    </reaction>
</comment>
<evidence type="ECO:0000256" key="3">
    <source>
        <dbReference type="ARBA" id="ARBA00022516"/>
    </source>
</evidence>
<keyword evidence="5" id="KW-0521">NADP</keyword>
<evidence type="ECO:0000256" key="1">
    <source>
        <dbReference type="ARBA" id="ARBA00004173"/>
    </source>
</evidence>
<dbReference type="Pfam" id="PF08240">
    <property type="entry name" value="ADH_N"/>
    <property type="match status" value="1"/>
</dbReference>
<dbReference type="InterPro" id="IPR020843">
    <property type="entry name" value="ER"/>
</dbReference>
<evidence type="ECO:0000256" key="2">
    <source>
        <dbReference type="ARBA" id="ARBA00010371"/>
    </source>
</evidence>
<dbReference type="EC" id="1.3.1.104" evidence="11"/>
<dbReference type="Pfam" id="PF00107">
    <property type="entry name" value="ADH_zinc_N"/>
    <property type="match status" value="1"/>
</dbReference>
<gene>
    <name evidence="14" type="ORF">WJX73_001817</name>
</gene>
<evidence type="ECO:0000256" key="4">
    <source>
        <dbReference type="ARBA" id="ARBA00022832"/>
    </source>
</evidence>
<dbReference type="FunFam" id="3.40.50.720:FF:000112">
    <property type="entry name" value="Enoyl-[acyl-carrier-protein] reductase 1, mitochondrial"/>
    <property type="match status" value="1"/>
</dbReference>
<keyword evidence="4" id="KW-0276">Fatty acid metabolism</keyword>
<dbReference type="InterPro" id="IPR036291">
    <property type="entry name" value="NAD(P)-bd_dom_sf"/>
</dbReference>
<keyword evidence="9" id="KW-0496">Mitochondrion</keyword>
<evidence type="ECO:0000259" key="13">
    <source>
        <dbReference type="SMART" id="SM00829"/>
    </source>
</evidence>
<evidence type="ECO:0000313" key="14">
    <source>
        <dbReference type="EMBL" id="KAK9798191.1"/>
    </source>
</evidence>
<evidence type="ECO:0000256" key="10">
    <source>
        <dbReference type="ARBA" id="ARBA00023160"/>
    </source>
</evidence>
<keyword evidence="3" id="KW-0444">Lipid biosynthesis</keyword>
<evidence type="ECO:0000256" key="6">
    <source>
        <dbReference type="ARBA" id="ARBA00022946"/>
    </source>
</evidence>
<name>A0AAW1NXD6_9CHLO</name>
<keyword evidence="15" id="KW-1185">Reference proteome</keyword>
<dbReference type="InterPro" id="IPR011032">
    <property type="entry name" value="GroES-like_sf"/>
</dbReference>
<evidence type="ECO:0000256" key="7">
    <source>
        <dbReference type="ARBA" id="ARBA00023002"/>
    </source>
</evidence>
<dbReference type="InterPro" id="IPR051034">
    <property type="entry name" value="Mito_Enoyl-ACP_Reductase"/>
</dbReference>
<dbReference type="InterPro" id="IPR013154">
    <property type="entry name" value="ADH-like_N"/>
</dbReference>
<dbReference type="GO" id="GO:0141148">
    <property type="term" value="F:enoyl-[acyl-carrier-protein] reductase (NADPH) activity"/>
    <property type="evidence" value="ECO:0007669"/>
    <property type="project" value="UniProtKB-EC"/>
</dbReference>
<accession>A0AAW1NXD6</accession>
<evidence type="ECO:0000256" key="9">
    <source>
        <dbReference type="ARBA" id="ARBA00023128"/>
    </source>
</evidence>
<dbReference type="SMART" id="SM00829">
    <property type="entry name" value="PKS_ER"/>
    <property type="match status" value="1"/>
</dbReference>
<dbReference type="Proteomes" id="UP001465755">
    <property type="component" value="Unassembled WGS sequence"/>
</dbReference>
<keyword evidence="10" id="KW-0275">Fatty acid biosynthesis</keyword>
<dbReference type="SUPFAM" id="SSF50129">
    <property type="entry name" value="GroES-like"/>
    <property type="match status" value="1"/>
</dbReference>
<evidence type="ECO:0000256" key="5">
    <source>
        <dbReference type="ARBA" id="ARBA00022857"/>
    </source>
</evidence>
<dbReference type="SUPFAM" id="SSF51735">
    <property type="entry name" value="NAD(P)-binding Rossmann-fold domains"/>
    <property type="match status" value="1"/>
</dbReference>
<organism evidence="14 15">
    <name type="scientific">Symbiochloris irregularis</name>
    <dbReference type="NCBI Taxonomy" id="706552"/>
    <lineage>
        <taxon>Eukaryota</taxon>
        <taxon>Viridiplantae</taxon>
        <taxon>Chlorophyta</taxon>
        <taxon>core chlorophytes</taxon>
        <taxon>Trebouxiophyceae</taxon>
        <taxon>Trebouxiales</taxon>
        <taxon>Trebouxiaceae</taxon>
        <taxon>Symbiochloris</taxon>
    </lineage>
</organism>
<dbReference type="PANTHER" id="PTHR43981:SF2">
    <property type="entry name" value="ENOYL-[ACYL-CARRIER-PROTEIN] REDUCTASE, MITOCHONDRIAL"/>
    <property type="match status" value="1"/>
</dbReference>
<dbReference type="GO" id="GO:0006633">
    <property type="term" value="P:fatty acid biosynthetic process"/>
    <property type="evidence" value="ECO:0007669"/>
    <property type="project" value="UniProtKB-KW"/>
</dbReference>
<evidence type="ECO:0000256" key="11">
    <source>
        <dbReference type="ARBA" id="ARBA00038963"/>
    </source>
</evidence>
<comment type="similarity">
    <text evidence="2">Belongs to the zinc-containing alcohol dehydrogenase family. Quinone oxidoreductase subfamily.</text>
</comment>
<dbReference type="PANTHER" id="PTHR43981">
    <property type="entry name" value="ENOYL-[ACYL-CARRIER-PROTEIN] REDUCTASE, MITOCHONDRIAL"/>
    <property type="match status" value="1"/>
</dbReference>
<keyword evidence="8" id="KW-0443">Lipid metabolism</keyword>
<feature type="domain" description="Enoyl reductase (ER)" evidence="13">
    <location>
        <begin position="2"/>
        <end position="288"/>
    </location>
</feature>
<protein>
    <recommendedName>
        <fullName evidence="11">enoyl-[acyl-carrier-protein] reductase</fullName>
        <ecNumber evidence="11">1.3.1.104</ecNumber>
    </recommendedName>
</protein>
<evidence type="ECO:0000256" key="8">
    <source>
        <dbReference type="ARBA" id="ARBA00023098"/>
    </source>
</evidence>
<evidence type="ECO:0000313" key="15">
    <source>
        <dbReference type="Proteomes" id="UP001465755"/>
    </source>
</evidence>
<comment type="caution">
    <text evidence="14">The sequence shown here is derived from an EMBL/GenBank/DDBJ whole genome shotgun (WGS) entry which is preliminary data.</text>
</comment>
<comment type="subcellular location">
    <subcellularLocation>
        <location evidence="1">Mitochondrion</location>
    </subcellularLocation>
</comment>
<sequence>MLAAPLNPADINMIEGTYPIKPPLPATPGNEGVGVVEEVGSQVQSLKVGQWVVPLRTAPGTWREAALFQAADCHAVPSDLPLEAAATLCINPPTAMRMLEEFVDLDPGDVVVQNGANSAVGRMVIQIAHARGIRTVNLIRDRPGQDALEKELVELGATVVTSEADLKAALGSLDAPPPKLGLNCVGGSAATLVAKTLCKGGTLVTYGGMSMKPVSLPTSLLIFKGLRARGFWLSGSDDRAAKISALDRLVPLLQAGKLKVRTQAVSLPEFQSALEQYRGGHLCGKLLFKF</sequence>
<reference evidence="14 15" key="1">
    <citation type="journal article" date="2024" name="Nat. Commun.">
        <title>Phylogenomics reveals the evolutionary origins of lichenization in chlorophyte algae.</title>
        <authorList>
            <person name="Puginier C."/>
            <person name="Libourel C."/>
            <person name="Otte J."/>
            <person name="Skaloud P."/>
            <person name="Haon M."/>
            <person name="Grisel S."/>
            <person name="Petersen M."/>
            <person name="Berrin J.G."/>
            <person name="Delaux P.M."/>
            <person name="Dal Grande F."/>
            <person name="Keller J."/>
        </authorList>
    </citation>
    <scope>NUCLEOTIDE SEQUENCE [LARGE SCALE GENOMIC DNA]</scope>
    <source>
        <strain evidence="14 15">SAG 2036</strain>
    </source>
</reference>
<dbReference type="Gene3D" id="3.90.180.10">
    <property type="entry name" value="Medium-chain alcohol dehydrogenases, catalytic domain"/>
    <property type="match status" value="1"/>
</dbReference>
<dbReference type="InterPro" id="IPR013149">
    <property type="entry name" value="ADH-like_C"/>
</dbReference>
<dbReference type="EMBL" id="JALJOQ010000099">
    <property type="protein sequence ID" value="KAK9798191.1"/>
    <property type="molecule type" value="Genomic_DNA"/>
</dbReference>
<keyword evidence="7" id="KW-0560">Oxidoreductase</keyword>
<proteinExistence type="inferred from homology"/>
<dbReference type="GO" id="GO:0005739">
    <property type="term" value="C:mitochondrion"/>
    <property type="evidence" value="ECO:0007669"/>
    <property type="project" value="UniProtKB-SubCell"/>
</dbReference>